<keyword evidence="1" id="KW-0175">Coiled coil</keyword>
<dbReference type="OrthoDB" id="1094164at2759"/>
<dbReference type="Proteomes" id="UP000467841">
    <property type="component" value="Unassembled WGS sequence"/>
</dbReference>
<dbReference type="EMBL" id="CACVBM020001307">
    <property type="protein sequence ID" value="CAA7044760.1"/>
    <property type="molecule type" value="Genomic_DNA"/>
</dbReference>
<feature type="coiled-coil region" evidence="1">
    <location>
        <begin position="63"/>
        <end position="90"/>
    </location>
</feature>
<comment type="caution">
    <text evidence="2">The sequence shown here is derived from an EMBL/GenBank/DDBJ whole genome shotgun (WGS) entry which is preliminary data.</text>
</comment>
<name>A0A6D2K952_9BRAS</name>
<accession>A0A6D2K952</accession>
<proteinExistence type="predicted"/>
<evidence type="ECO:0000256" key="1">
    <source>
        <dbReference type="SAM" id="Coils"/>
    </source>
</evidence>
<reference evidence="2" key="1">
    <citation type="submission" date="2020-01" db="EMBL/GenBank/DDBJ databases">
        <authorList>
            <person name="Mishra B."/>
        </authorList>
    </citation>
    <scope>NUCLEOTIDE SEQUENCE [LARGE SCALE GENOMIC DNA]</scope>
</reference>
<keyword evidence="3" id="KW-1185">Reference proteome</keyword>
<sequence length="96" mass="11448">MLKQAQAIYLKYRGRAFPIVAYHPLTLSWKEHRCGIKGALAGGYLVHFDKCYYQRAKQWYKVKRMEEGLLKRLEERLVITEQRYRAMLQLETDGKP</sequence>
<gene>
    <name evidence="2" type="ORF">MERR_LOCUS31995</name>
</gene>
<protein>
    <submittedName>
        <fullName evidence="2">Uncharacterized protein</fullName>
    </submittedName>
</protein>
<evidence type="ECO:0000313" key="3">
    <source>
        <dbReference type="Proteomes" id="UP000467841"/>
    </source>
</evidence>
<organism evidence="2 3">
    <name type="scientific">Microthlaspi erraticum</name>
    <dbReference type="NCBI Taxonomy" id="1685480"/>
    <lineage>
        <taxon>Eukaryota</taxon>
        <taxon>Viridiplantae</taxon>
        <taxon>Streptophyta</taxon>
        <taxon>Embryophyta</taxon>
        <taxon>Tracheophyta</taxon>
        <taxon>Spermatophyta</taxon>
        <taxon>Magnoliopsida</taxon>
        <taxon>eudicotyledons</taxon>
        <taxon>Gunneridae</taxon>
        <taxon>Pentapetalae</taxon>
        <taxon>rosids</taxon>
        <taxon>malvids</taxon>
        <taxon>Brassicales</taxon>
        <taxon>Brassicaceae</taxon>
        <taxon>Coluteocarpeae</taxon>
        <taxon>Microthlaspi</taxon>
    </lineage>
</organism>
<dbReference type="AlphaFoldDB" id="A0A6D2K952"/>
<evidence type="ECO:0000313" key="2">
    <source>
        <dbReference type="EMBL" id="CAA7044760.1"/>
    </source>
</evidence>